<dbReference type="AlphaFoldDB" id="A0A1G8BKM6"/>
<dbReference type="PANTHER" id="PTHR43585:SF2">
    <property type="entry name" value="ATP-GRASP ENZYME FSQD"/>
    <property type="match status" value="1"/>
</dbReference>
<proteinExistence type="predicted"/>
<dbReference type="Proteomes" id="UP000826616">
    <property type="component" value="Chromosome"/>
</dbReference>
<dbReference type="GeneID" id="97141255"/>
<evidence type="ECO:0000256" key="1">
    <source>
        <dbReference type="ARBA" id="ARBA00022598"/>
    </source>
</evidence>
<accession>A0A1G8BKM6</accession>
<dbReference type="InterPro" id="IPR052032">
    <property type="entry name" value="ATP-dep_AA_Ligase"/>
</dbReference>
<dbReference type="Gene3D" id="3.40.50.20">
    <property type="match status" value="1"/>
</dbReference>
<reference evidence="8 9" key="1">
    <citation type="submission" date="2016-10" db="EMBL/GenBank/DDBJ databases">
        <authorList>
            <person name="de Groot N.N."/>
        </authorList>
    </citation>
    <scope>NUCLEOTIDE SEQUENCE [LARGE SCALE GENOMIC DNA]</scope>
    <source>
        <strain evidence="8 9">L 420-91</strain>
    </source>
</reference>
<evidence type="ECO:0000256" key="5">
    <source>
        <dbReference type="PROSITE-ProRule" id="PRU00409"/>
    </source>
</evidence>
<dbReference type="PANTHER" id="PTHR43585">
    <property type="entry name" value="FUMIPYRROLE BIOSYNTHESIS PROTEIN C"/>
    <property type="match status" value="1"/>
</dbReference>
<keyword evidence="10" id="KW-1185">Reference proteome</keyword>
<reference evidence="7 10" key="2">
    <citation type="submission" date="2021-08" db="EMBL/GenBank/DDBJ databases">
        <title>Complete genome sequence of the strain Aneurinibacillus thermoaerophilus CCM 8960.</title>
        <authorList>
            <person name="Musilova J."/>
            <person name="Kourilova X."/>
            <person name="Pernicova I."/>
            <person name="Bezdicek M."/>
            <person name="Lengerova M."/>
            <person name="Obruca S."/>
            <person name="Sedlar K."/>
        </authorList>
    </citation>
    <scope>NUCLEOTIDE SEQUENCE [LARGE SCALE GENOMIC DNA]</scope>
    <source>
        <strain evidence="7 10">CCM 8960</strain>
    </source>
</reference>
<dbReference type="InterPro" id="IPR003135">
    <property type="entry name" value="ATP-grasp_carboxylate-amine"/>
</dbReference>
<dbReference type="SUPFAM" id="SSF56059">
    <property type="entry name" value="Glutathione synthetase ATP-binding domain-like"/>
    <property type="match status" value="1"/>
</dbReference>
<dbReference type="GO" id="GO:0016874">
    <property type="term" value="F:ligase activity"/>
    <property type="evidence" value="ECO:0007669"/>
    <property type="project" value="UniProtKB-KW"/>
</dbReference>
<dbReference type="GO" id="GO:0005524">
    <property type="term" value="F:ATP binding"/>
    <property type="evidence" value="ECO:0007669"/>
    <property type="project" value="UniProtKB-UniRule"/>
</dbReference>
<evidence type="ECO:0000259" key="6">
    <source>
        <dbReference type="PROSITE" id="PS50975"/>
    </source>
</evidence>
<gene>
    <name evidence="7" type="ORF">K3F53_07730</name>
    <name evidence="8" type="ORF">SAMN04489735_102019</name>
</gene>
<dbReference type="GO" id="GO:0046872">
    <property type="term" value="F:metal ion binding"/>
    <property type="evidence" value="ECO:0007669"/>
    <property type="project" value="InterPro"/>
</dbReference>
<dbReference type="EMBL" id="FNDE01000020">
    <property type="protein sequence ID" value="SDH33594.1"/>
    <property type="molecule type" value="Genomic_DNA"/>
</dbReference>
<keyword evidence="2 5" id="KW-0547">Nucleotide-binding</keyword>
<name>A0A1G8BKM6_ANETH</name>
<evidence type="ECO:0000313" key="10">
    <source>
        <dbReference type="Proteomes" id="UP000826616"/>
    </source>
</evidence>
<evidence type="ECO:0000313" key="8">
    <source>
        <dbReference type="EMBL" id="SDH33594.1"/>
    </source>
</evidence>
<keyword evidence="1" id="KW-0436">Ligase</keyword>
<feature type="domain" description="ATP-grasp" evidence="6">
    <location>
        <begin position="110"/>
        <end position="306"/>
    </location>
</feature>
<evidence type="ECO:0000256" key="2">
    <source>
        <dbReference type="ARBA" id="ARBA00022741"/>
    </source>
</evidence>
<keyword evidence="3" id="KW-0658">Purine biosynthesis</keyword>
<protein>
    <submittedName>
        <fullName evidence="8">ATP-grasp domain-containing protein</fullName>
    </submittedName>
</protein>
<evidence type="ECO:0000313" key="7">
    <source>
        <dbReference type="EMBL" id="QYY44060.1"/>
    </source>
</evidence>
<dbReference type="OrthoDB" id="2210549at2"/>
<dbReference type="InterPro" id="IPR013815">
    <property type="entry name" value="ATP_grasp_subdomain_1"/>
</dbReference>
<evidence type="ECO:0000313" key="9">
    <source>
        <dbReference type="Proteomes" id="UP000198956"/>
    </source>
</evidence>
<dbReference type="PROSITE" id="PS50975">
    <property type="entry name" value="ATP_GRASP"/>
    <property type="match status" value="1"/>
</dbReference>
<evidence type="ECO:0000256" key="4">
    <source>
        <dbReference type="ARBA" id="ARBA00022840"/>
    </source>
</evidence>
<dbReference type="RefSeq" id="WP_057899106.1">
    <property type="nucleotide sequence ID" value="NZ_CP080764.1"/>
</dbReference>
<organism evidence="8 9">
    <name type="scientific">Aneurinibacillus thermoaerophilus</name>
    <dbReference type="NCBI Taxonomy" id="143495"/>
    <lineage>
        <taxon>Bacteria</taxon>
        <taxon>Bacillati</taxon>
        <taxon>Bacillota</taxon>
        <taxon>Bacilli</taxon>
        <taxon>Bacillales</taxon>
        <taxon>Paenibacillaceae</taxon>
        <taxon>Aneurinibacillus group</taxon>
        <taxon>Aneurinibacillus</taxon>
    </lineage>
</organism>
<sequence length="400" mass="45849">MNTLVIVAPPVYQKYVNAAALLCPEIIWIGPDVIELDNKRENVICFEANARVYEELHQVFRQVIEQYPVEQIETPYEFYIENVAYLREVFQIPGSTVAQIVPTRYKDVMKDCFVQHDVPCAKHKKISNLVDLTEFVQLHGYPMIFKPLNNAGSRNVFRITSEEEAVEKAKYFLDVLEEPFLAEEFIDIQQEGSYDVVIVGGKVVFGTISVYEPLVLETAARPGGQRIYIRHDLPKELDQAIRIYGQKAIEALNITHSFAHIEYMIDRKGRLLIGEVGARIPGAQIPLLMGLSQGISMEQVWAEHLIYRSCQHELNRTWHTGILFINAETDQPIQKLENLDLILQLYGEAIVYQQLPSIGQLPKLHRLNMDDTDAFIIVKDRSSKRVKEILDDISQLLKIT</sequence>
<dbReference type="Pfam" id="PF02222">
    <property type="entry name" value="ATP-grasp"/>
    <property type="match status" value="1"/>
</dbReference>
<evidence type="ECO:0000256" key="3">
    <source>
        <dbReference type="ARBA" id="ARBA00022755"/>
    </source>
</evidence>
<dbReference type="EMBL" id="CP080764">
    <property type="protein sequence ID" value="QYY44060.1"/>
    <property type="molecule type" value="Genomic_DNA"/>
</dbReference>
<dbReference type="GO" id="GO:0006164">
    <property type="term" value="P:purine nucleotide biosynthetic process"/>
    <property type="evidence" value="ECO:0007669"/>
    <property type="project" value="UniProtKB-KW"/>
</dbReference>
<dbReference type="Gene3D" id="3.30.470.20">
    <property type="entry name" value="ATP-grasp fold, B domain"/>
    <property type="match status" value="1"/>
</dbReference>
<dbReference type="InterPro" id="IPR011761">
    <property type="entry name" value="ATP-grasp"/>
</dbReference>
<keyword evidence="4 5" id="KW-0067">ATP-binding</keyword>
<dbReference type="Gene3D" id="3.30.1490.20">
    <property type="entry name" value="ATP-grasp fold, A domain"/>
    <property type="match status" value="1"/>
</dbReference>
<dbReference type="Proteomes" id="UP000198956">
    <property type="component" value="Unassembled WGS sequence"/>
</dbReference>